<evidence type="ECO:0000313" key="1">
    <source>
        <dbReference type="EMBL" id="GAH17760.1"/>
    </source>
</evidence>
<comment type="caution">
    <text evidence="1">The sequence shown here is derived from an EMBL/GenBank/DDBJ whole genome shotgun (WGS) entry which is preliminary data.</text>
</comment>
<reference evidence="1" key="1">
    <citation type="journal article" date="2014" name="Front. Microbiol.">
        <title>High frequency of phylogenetically diverse reductive dehalogenase-homologous genes in deep subseafloor sedimentary metagenomes.</title>
        <authorList>
            <person name="Kawai M."/>
            <person name="Futagami T."/>
            <person name="Toyoda A."/>
            <person name="Takaki Y."/>
            <person name="Nishi S."/>
            <person name="Hori S."/>
            <person name="Arai W."/>
            <person name="Tsubouchi T."/>
            <person name="Morono Y."/>
            <person name="Uchiyama I."/>
            <person name="Ito T."/>
            <person name="Fujiyama A."/>
            <person name="Inagaki F."/>
            <person name="Takami H."/>
        </authorList>
    </citation>
    <scope>NUCLEOTIDE SEQUENCE</scope>
    <source>
        <strain evidence="1">Expedition CK06-06</strain>
    </source>
</reference>
<sequence>MVGLTTSGSVISSTPSATVYLNAVPPVTTINLWPEINPEARNEVCLHNTAGTRTFATLEGIDRGLHDFNNLMYAINGQTLYSIDAEGINTALGTISGEDRCQMANDSYQLIIVTGGTAFKYTVADGVEEITDPEVVNPTTVAYLNNQFIMDRNDGVWG</sequence>
<dbReference type="EMBL" id="BART01033185">
    <property type="protein sequence ID" value="GAH17760.1"/>
    <property type="molecule type" value="Genomic_DNA"/>
</dbReference>
<dbReference type="AlphaFoldDB" id="X1EBK3"/>
<accession>X1EBK3</accession>
<protein>
    <submittedName>
        <fullName evidence="1">Uncharacterized protein</fullName>
    </submittedName>
</protein>
<feature type="non-terminal residue" evidence="1">
    <location>
        <position position="158"/>
    </location>
</feature>
<organism evidence="1">
    <name type="scientific">marine sediment metagenome</name>
    <dbReference type="NCBI Taxonomy" id="412755"/>
    <lineage>
        <taxon>unclassified sequences</taxon>
        <taxon>metagenomes</taxon>
        <taxon>ecological metagenomes</taxon>
    </lineage>
</organism>
<proteinExistence type="predicted"/>
<gene>
    <name evidence="1" type="ORF">S01H4_57116</name>
</gene>
<name>X1EBK3_9ZZZZ</name>